<evidence type="ECO:0000313" key="1">
    <source>
        <dbReference type="EMBL" id="KAK3895135.1"/>
    </source>
</evidence>
<dbReference type="EMBL" id="JAWQEG010000066">
    <property type="protein sequence ID" value="KAK3895135.1"/>
    <property type="molecule type" value="Genomic_DNA"/>
</dbReference>
<sequence length="203" mass="22101">MVTSRDRLVSLGGMDLIPGQGYNAACAVTRSQTKLTQSPSFLPSLNPPSFVPKDLINTTLSKKELITAQQRDPSLAKTSGDEPGDPVVALCVTMVPQTVTDEEIDEETDGENILTVDLPTSNGFFPNSHLLSNFQSYCSELENSFCKDIKSLLSKYPEITADRPGLCTIISHDISLTEECKAPIRLAPYKLNPAKTAILKQEV</sequence>
<organism evidence="1 2">
    <name type="scientific">Petrolisthes cinctipes</name>
    <name type="common">Flat porcelain crab</name>
    <dbReference type="NCBI Taxonomy" id="88211"/>
    <lineage>
        <taxon>Eukaryota</taxon>
        <taxon>Metazoa</taxon>
        <taxon>Ecdysozoa</taxon>
        <taxon>Arthropoda</taxon>
        <taxon>Crustacea</taxon>
        <taxon>Multicrustacea</taxon>
        <taxon>Malacostraca</taxon>
        <taxon>Eumalacostraca</taxon>
        <taxon>Eucarida</taxon>
        <taxon>Decapoda</taxon>
        <taxon>Pleocyemata</taxon>
        <taxon>Anomura</taxon>
        <taxon>Galatheoidea</taxon>
        <taxon>Porcellanidae</taxon>
        <taxon>Petrolisthes</taxon>
    </lineage>
</organism>
<accession>A0AAE1L651</accession>
<gene>
    <name evidence="1" type="ORF">Pcinc_001150</name>
</gene>
<protein>
    <submittedName>
        <fullName evidence="1">Uncharacterized protein</fullName>
    </submittedName>
</protein>
<proteinExistence type="predicted"/>
<evidence type="ECO:0000313" key="2">
    <source>
        <dbReference type="Proteomes" id="UP001286313"/>
    </source>
</evidence>
<name>A0AAE1L651_PETCI</name>
<dbReference type="Proteomes" id="UP001286313">
    <property type="component" value="Unassembled WGS sequence"/>
</dbReference>
<reference evidence="1" key="1">
    <citation type="submission" date="2023-10" db="EMBL/GenBank/DDBJ databases">
        <title>Genome assemblies of two species of porcelain crab, Petrolisthes cinctipes and Petrolisthes manimaculis (Anomura: Porcellanidae).</title>
        <authorList>
            <person name="Angst P."/>
        </authorList>
    </citation>
    <scope>NUCLEOTIDE SEQUENCE</scope>
    <source>
        <strain evidence="1">PB745_01</strain>
        <tissue evidence="1">Gill</tissue>
    </source>
</reference>
<dbReference type="AlphaFoldDB" id="A0AAE1L651"/>
<keyword evidence="2" id="KW-1185">Reference proteome</keyword>
<comment type="caution">
    <text evidence="1">The sequence shown here is derived from an EMBL/GenBank/DDBJ whole genome shotgun (WGS) entry which is preliminary data.</text>
</comment>